<organism evidence="1 5">
    <name type="scientific">Rotaria magnacalcarata</name>
    <dbReference type="NCBI Taxonomy" id="392030"/>
    <lineage>
        <taxon>Eukaryota</taxon>
        <taxon>Metazoa</taxon>
        <taxon>Spiralia</taxon>
        <taxon>Gnathifera</taxon>
        <taxon>Rotifera</taxon>
        <taxon>Eurotatoria</taxon>
        <taxon>Bdelloidea</taxon>
        <taxon>Philodinida</taxon>
        <taxon>Philodinidae</taxon>
        <taxon>Rotaria</taxon>
    </lineage>
</organism>
<dbReference type="Proteomes" id="UP000681967">
    <property type="component" value="Unassembled WGS sequence"/>
</dbReference>
<comment type="caution">
    <text evidence="1">The sequence shown here is derived from an EMBL/GenBank/DDBJ whole genome shotgun (WGS) entry which is preliminary data.</text>
</comment>
<dbReference type="EMBL" id="CAJOBJ010009794">
    <property type="protein sequence ID" value="CAF4146541.1"/>
    <property type="molecule type" value="Genomic_DNA"/>
</dbReference>
<dbReference type="Proteomes" id="UP000663855">
    <property type="component" value="Unassembled WGS sequence"/>
</dbReference>
<dbReference type="Proteomes" id="UP000663834">
    <property type="component" value="Unassembled WGS sequence"/>
</dbReference>
<evidence type="ECO:0000313" key="5">
    <source>
        <dbReference type="Proteomes" id="UP000663834"/>
    </source>
</evidence>
<dbReference type="EMBL" id="CAJOBH010032935">
    <property type="protein sequence ID" value="CAF4287324.1"/>
    <property type="molecule type" value="Genomic_DNA"/>
</dbReference>
<reference evidence="1" key="1">
    <citation type="submission" date="2021-02" db="EMBL/GenBank/DDBJ databases">
        <authorList>
            <person name="Nowell W R."/>
        </authorList>
    </citation>
    <scope>NUCLEOTIDE SEQUENCE</scope>
</reference>
<dbReference type="SUPFAM" id="SSF140996">
    <property type="entry name" value="Hermes dimerisation domain"/>
    <property type="match status" value="1"/>
</dbReference>
<protein>
    <submittedName>
        <fullName evidence="1">Uncharacterized protein</fullName>
    </submittedName>
</protein>
<feature type="non-terminal residue" evidence="1">
    <location>
        <position position="1"/>
    </location>
</feature>
<proteinExistence type="predicted"/>
<dbReference type="AlphaFoldDB" id="A0A815II57"/>
<dbReference type="Proteomes" id="UP000681720">
    <property type="component" value="Unassembled WGS sequence"/>
</dbReference>
<dbReference type="OrthoDB" id="1607513at2759"/>
<accession>A0A815II57</accession>
<dbReference type="EMBL" id="CAJNOW010002886">
    <property type="protein sequence ID" value="CAF1366242.1"/>
    <property type="molecule type" value="Genomic_DNA"/>
</dbReference>
<evidence type="ECO:0000313" key="2">
    <source>
        <dbReference type="EMBL" id="CAF1403962.1"/>
    </source>
</evidence>
<name>A0A815II57_9BILA</name>
<evidence type="ECO:0000313" key="4">
    <source>
        <dbReference type="EMBL" id="CAF4287324.1"/>
    </source>
</evidence>
<dbReference type="EMBL" id="CAJNOV010010391">
    <property type="protein sequence ID" value="CAF1403962.1"/>
    <property type="molecule type" value="Genomic_DNA"/>
</dbReference>
<evidence type="ECO:0000313" key="3">
    <source>
        <dbReference type="EMBL" id="CAF4146541.1"/>
    </source>
</evidence>
<evidence type="ECO:0000313" key="1">
    <source>
        <dbReference type="EMBL" id="CAF1366242.1"/>
    </source>
</evidence>
<gene>
    <name evidence="4" type="ORF">BYL167_LOCUS26946</name>
    <name evidence="2" type="ORF">CJN711_LOCUS22121</name>
    <name evidence="3" type="ORF">GIL414_LOCUS19293</name>
    <name evidence="1" type="ORF">KQP761_LOCUS7990</name>
</gene>
<sequence length="114" mass="13507">TYKAYKRVDANLRKHIGKVHKMEQYLFQSQKKDHDENKQSVPSNLKKKLHNAAIDCIIQDGRPFGDFHRPGMKKFLAIAIPGYVGPHRTTVARRLHKLYLHYRKDLKHTLMKFR</sequence>